<sequence length="96" mass="9512">MLRVDTAGVQAMADCWGASVSELTGLVAPAGLGLSCQGSAAAVNAAHVDVAAFTAKLAARVSGRATAVVQADMRYVANEVVSAAEVAAVAQPVTRV</sequence>
<dbReference type="HOGENOM" id="CLU_147965_2_0_11"/>
<reference evidence="1" key="1">
    <citation type="journal article" date="2014" name="Genome Announc.">
        <title>Draft Genome Sequence of Mycobacterium triplex DSM 44626.</title>
        <authorList>
            <person name="Sassi M."/>
            <person name="Croce O."/>
            <person name="Robert C."/>
            <person name="Raoult D."/>
            <person name="Drancourt M."/>
        </authorList>
    </citation>
    <scope>NUCLEOTIDE SEQUENCE [LARGE SCALE GENOMIC DNA]</scope>
    <source>
        <strain evidence="1">DSM 44626</strain>
    </source>
</reference>
<organism evidence="1">
    <name type="scientific">Mycobacterium triplex</name>
    <dbReference type="NCBI Taxonomy" id="47839"/>
    <lineage>
        <taxon>Bacteria</taxon>
        <taxon>Bacillati</taxon>
        <taxon>Actinomycetota</taxon>
        <taxon>Actinomycetes</taxon>
        <taxon>Mycobacteriales</taxon>
        <taxon>Mycobacteriaceae</taxon>
        <taxon>Mycobacterium</taxon>
        <taxon>Mycobacterium simiae complex</taxon>
    </lineage>
</organism>
<reference evidence="1" key="2">
    <citation type="submission" date="2014-04" db="EMBL/GenBank/DDBJ databases">
        <authorList>
            <person name="Xu Y.W."/>
            <person name="Yang Q."/>
        </authorList>
    </citation>
    <scope>NUCLEOTIDE SEQUENCE</scope>
    <source>
        <strain evidence="1">DSM 44626</strain>
    </source>
</reference>
<dbReference type="AlphaFoldDB" id="A0A024JUT7"/>
<protein>
    <recommendedName>
        <fullName evidence="2">PE family protein</fullName>
    </recommendedName>
</protein>
<gene>
    <name evidence="1" type="ORF">BN973_01744</name>
</gene>
<name>A0A024JUT7_9MYCO</name>
<dbReference type="EMBL" id="HG964446">
    <property type="protein sequence ID" value="CDO87391.1"/>
    <property type="molecule type" value="Genomic_DNA"/>
</dbReference>
<accession>A0A024JUT7</accession>
<evidence type="ECO:0008006" key="2">
    <source>
        <dbReference type="Google" id="ProtNLM"/>
    </source>
</evidence>
<proteinExistence type="predicted"/>
<dbReference type="Proteomes" id="UP000028880">
    <property type="component" value="Unassembled WGS sequence"/>
</dbReference>
<dbReference type="STRING" id="47839.BN973_01744"/>
<evidence type="ECO:0000313" key="1">
    <source>
        <dbReference type="EMBL" id="CDO87391.1"/>
    </source>
</evidence>